<organism evidence="1 2">
    <name type="scientific">Flaviramulus multivorans</name>
    <dbReference type="NCBI Taxonomy" id="1304750"/>
    <lineage>
        <taxon>Bacteria</taxon>
        <taxon>Pseudomonadati</taxon>
        <taxon>Bacteroidota</taxon>
        <taxon>Flavobacteriia</taxon>
        <taxon>Flavobacteriales</taxon>
        <taxon>Flavobacteriaceae</taxon>
        <taxon>Flaviramulus</taxon>
    </lineage>
</organism>
<dbReference type="RefSeq" id="WP_237231664.1">
    <property type="nucleotide sequence ID" value="NZ_JAKKDV010000004.1"/>
</dbReference>
<dbReference type="Proteomes" id="UP001200022">
    <property type="component" value="Unassembled WGS sequence"/>
</dbReference>
<keyword evidence="2" id="KW-1185">Reference proteome</keyword>
<dbReference type="EMBL" id="JAKKDV010000004">
    <property type="protein sequence ID" value="MCF7560984.1"/>
    <property type="molecule type" value="Genomic_DNA"/>
</dbReference>
<evidence type="ECO:0000313" key="2">
    <source>
        <dbReference type="Proteomes" id="UP001200022"/>
    </source>
</evidence>
<name>A0ABS9IK56_9FLAO</name>
<evidence type="ECO:0000313" key="1">
    <source>
        <dbReference type="EMBL" id="MCF7560984.1"/>
    </source>
</evidence>
<gene>
    <name evidence="1" type="ORF">L3X39_10085</name>
</gene>
<proteinExistence type="predicted"/>
<sequence>MIPALILYLIRRFKRKSDPSKGSETLNKLALKLKSVLFFAVIACSFAFTSISSSKALKYHVVKNNEVIGTIKISKNSFEDSIVYNLESNIKTKFLLKFNITGKEKSIYKKGLLVYSSVFRTLNNKTKVNHKIIFQDGQYNLQSDERLETLNFNVIKQNLITLYFDEPLGINTVFCDNLKEMVTVNALGGGKYKVDFSSGKHNIFHYNNGKCIKVEAVSTLFNVTLIPVKS</sequence>
<comment type="caution">
    <text evidence="1">The sequence shown here is derived from an EMBL/GenBank/DDBJ whole genome shotgun (WGS) entry which is preliminary data.</text>
</comment>
<protein>
    <submittedName>
        <fullName evidence="1">Uncharacterized protein</fullName>
    </submittedName>
</protein>
<dbReference type="Pfam" id="PF19630">
    <property type="entry name" value="DUF6134"/>
    <property type="match status" value="1"/>
</dbReference>
<dbReference type="InterPro" id="IPR045767">
    <property type="entry name" value="DUF6134"/>
</dbReference>
<reference evidence="1 2" key="1">
    <citation type="submission" date="2022-01" db="EMBL/GenBank/DDBJ databases">
        <title>Draft genome sequence of Sabulilitoribacter multivorans KCTC 32326.</title>
        <authorList>
            <person name="Oh J.-S."/>
        </authorList>
    </citation>
    <scope>NUCLEOTIDE SEQUENCE [LARGE SCALE GENOMIC DNA]</scope>
    <source>
        <strain evidence="1 2">M-M16</strain>
    </source>
</reference>
<accession>A0ABS9IK56</accession>